<feature type="domain" description="GPI inositol-deacylase winged helix" evidence="5">
    <location>
        <begin position="675"/>
        <end position="767"/>
    </location>
</feature>
<dbReference type="PROSITE" id="PS50088">
    <property type="entry name" value="ANK_REPEAT"/>
    <property type="match status" value="4"/>
</dbReference>
<keyword evidence="2" id="KW-0040">ANK repeat</keyword>
<dbReference type="Pfam" id="PF22939">
    <property type="entry name" value="WHD_GPIID"/>
    <property type="match status" value="1"/>
</dbReference>
<dbReference type="SMART" id="SM00248">
    <property type="entry name" value="ANK"/>
    <property type="match status" value="6"/>
</dbReference>
<dbReference type="Gene3D" id="3.40.50.300">
    <property type="entry name" value="P-loop containing nucleotide triphosphate hydrolases"/>
    <property type="match status" value="1"/>
</dbReference>
<dbReference type="InterPro" id="IPR054471">
    <property type="entry name" value="GPIID_WHD"/>
</dbReference>
<reference evidence="7 8" key="1">
    <citation type="submission" date="2023-01" db="EMBL/GenBank/DDBJ databases">
        <title>Analysis of 21 Apiospora genomes using comparative genomics revels a genus with tremendous synthesis potential of carbohydrate active enzymes and secondary metabolites.</title>
        <authorList>
            <person name="Sorensen T."/>
        </authorList>
    </citation>
    <scope>NUCLEOTIDE SEQUENCE [LARGE SCALE GENOMIC DNA]</scope>
    <source>
        <strain evidence="7 8">CBS 20057</strain>
    </source>
</reference>
<dbReference type="Pfam" id="PF24883">
    <property type="entry name" value="NPHP3_N"/>
    <property type="match status" value="1"/>
</dbReference>
<comment type="caution">
    <text evidence="7">The sequence shown here is derived from an EMBL/GenBank/DDBJ whole genome shotgun (WGS) entry which is preliminary data.</text>
</comment>
<feature type="domain" description="Nephrocystin 3-like N-terminal" evidence="6">
    <location>
        <begin position="401"/>
        <end position="562"/>
    </location>
</feature>
<dbReference type="Proteomes" id="UP001396898">
    <property type="component" value="Unassembled WGS sequence"/>
</dbReference>
<dbReference type="PANTHER" id="PTHR10039">
    <property type="entry name" value="AMELOGENIN"/>
    <property type="match status" value="1"/>
</dbReference>
<feature type="compositionally biased region" description="Acidic residues" evidence="3">
    <location>
        <begin position="12"/>
        <end position="21"/>
    </location>
</feature>
<dbReference type="SUPFAM" id="SSF52540">
    <property type="entry name" value="P-loop containing nucleoside triphosphate hydrolases"/>
    <property type="match status" value="1"/>
</dbReference>
<feature type="repeat" description="ANK" evidence="2">
    <location>
        <begin position="1012"/>
        <end position="1044"/>
    </location>
</feature>
<evidence type="ECO:0000313" key="7">
    <source>
        <dbReference type="EMBL" id="KAK8013076.1"/>
    </source>
</evidence>
<dbReference type="Pfam" id="PF01048">
    <property type="entry name" value="PNP_UDP_1"/>
    <property type="match status" value="1"/>
</dbReference>
<sequence length="1126" mass="125198">MGPPRKRVREDSSDESDEEQLETIHSEDVTIAIFCTLVEETAAVQETFDEELVCSSGVTGKAKYVYSFGRIGDHNIVIAQPVDMGTVNTALCASTVSQQFTNVRFALMVGIGAGIPSNKVDIRLGDVAISVPRDDHPGVIQYDFGKYESDGRFVRKGTMDKPPPILISAIRSLEVDEFRNKTPIRKILGRLIRQQSTFARPETDDVLYDEAFPHTEQASDCGACQLASDVKVVDRSPRSTATRDQPYIHRGLILSGSGVIKNPEDRERLRRGFQDAICFEMEAAGIMNEIPCLVIRGICDYADTHKQDGWHNYAAATAAAYCKAVLLKVPVDEVAETTPMREMMSNETNIKNLIVNQSLYSVHTKIDVIKEGIGLESFRRWLSSPDPSTNFNRAREQHQDGTGEWLTEGEIYSLWKEDHNSFILLTGIPGCGKTVLSSSVVADLKQDPHISQSLVYFYFDFNDIEKQSFDKALRSLITQLYEKRQDLRERANAHYRTCHEGGHQPSVNSLRKLLGDMIHEAGEVWIVLDALDECSVRNGLLAWIQELRQDISLDVHLMVTGRREQDINTAIEKVSCGNEIINMQSDMVNRDINEYIITQTKKMEKWQTLPEVQQEIEGALLAKAEGMFRWVACQFDVLNKCLDRPSVLRQLNNLPRTLNETYTRILQGIDKEYLHYARRLLQFLLYSERPLELEEAIDALAVDTSASCGSRFNPINRLPFPEDILQCCSNLVILLSEEKRDGSGITTHIRFAHFSVQEYLLSNQLDSPQPPIAGCFDEITARTDIANVCLSYLEDVCYAFIDRFPMRNGLLDAGSCSSQVVGQYYLAQYAARYWAKHAKVVELLKNTTLPSVENFLSSQEAVTFTYILGQQPRPYVDIGKMDFLSINALFYVSCAGLAHSAALLLEQGADIDAHSGGDLGTALMGTARVGEESIAKLLLERGASIDARTASGSNTALEIASSAGHDSIVELLLKHDAQIGRALHVASRTGNQQTIRLLVDHGADVNMLHNQEGIAPLFSAMQVMNMQGMEVLLQLGADVNTTNELGQTPLMIASRMGAVKAAQLLLENNADPYLLDQEGKSAFNYAESGSKTQTLLRPAVMPSFAALMLYLEPRVGKGNPKPETTP</sequence>
<accession>A0ABR1RIJ1</accession>
<dbReference type="SUPFAM" id="SSF53167">
    <property type="entry name" value="Purine and uridine phosphorylases"/>
    <property type="match status" value="1"/>
</dbReference>
<evidence type="ECO:0008006" key="9">
    <source>
        <dbReference type="Google" id="ProtNLM"/>
    </source>
</evidence>
<protein>
    <recommendedName>
        <fullName evidence="9">NACHT domain-containing protein</fullName>
    </recommendedName>
</protein>
<feature type="repeat" description="ANK" evidence="2">
    <location>
        <begin position="982"/>
        <end position="1010"/>
    </location>
</feature>
<dbReference type="InterPro" id="IPR036770">
    <property type="entry name" value="Ankyrin_rpt-contain_sf"/>
</dbReference>
<dbReference type="PANTHER" id="PTHR10039:SF16">
    <property type="entry name" value="GPI INOSITOL-DEACYLASE"/>
    <property type="match status" value="1"/>
</dbReference>
<name>A0ABR1RIJ1_9PEZI</name>
<feature type="repeat" description="ANK" evidence="2">
    <location>
        <begin position="1045"/>
        <end position="1077"/>
    </location>
</feature>
<dbReference type="InterPro" id="IPR027417">
    <property type="entry name" value="P-loop_NTPase"/>
</dbReference>
<dbReference type="PROSITE" id="PS50297">
    <property type="entry name" value="ANK_REP_REGION"/>
    <property type="match status" value="3"/>
</dbReference>
<dbReference type="EMBL" id="JAQQWI010000015">
    <property type="protein sequence ID" value="KAK8013076.1"/>
    <property type="molecule type" value="Genomic_DNA"/>
</dbReference>
<evidence type="ECO:0000256" key="1">
    <source>
        <dbReference type="ARBA" id="ARBA00022737"/>
    </source>
</evidence>
<feature type="region of interest" description="Disordered" evidence="3">
    <location>
        <begin position="1"/>
        <end position="22"/>
    </location>
</feature>
<evidence type="ECO:0000256" key="3">
    <source>
        <dbReference type="SAM" id="MobiDB-lite"/>
    </source>
</evidence>
<dbReference type="Gene3D" id="1.25.40.20">
    <property type="entry name" value="Ankyrin repeat-containing domain"/>
    <property type="match status" value="2"/>
</dbReference>
<proteinExistence type="predicted"/>
<feature type="domain" description="Nucleoside phosphorylase" evidence="4">
    <location>
        <begin position="30"/>
        <end position="319"/>
    </location>
</feature>
<dbReference type="InterPro" id="IPR035994">
    <property type="entry name" value="Nucleoside_phosphorylase_sf"/>
</dbReference>
<dbReference type="Pfam" id="PF13857">
    <property type="entry name" value="Ank_5"/>
    <property type="match status" value="1"/>
</dbReference>
<feature type="repeat" description="ANK" evidence="2">
    <location>
        <begin position="918"/>
        <end position="950"/>
    </location>
</feature>
<evidence type="ECO:0000259" key="5">
    <source>
        <dbReference type="Pfam" id="PF22939"/>
    </source>
</evidence>
<evidence type="ECO:0000256" key="2">
    <source>
        <dbReference type="PROSITE-ProRule" id="PRU00023"/>
    </source>
</evidence>
<dbReference type="SUPFAM" id="SSF48403">
    <property type="entry name" value="Ankyrin repeat"/>
    <property type="match status" value="1"/>
</dbReference>
<dbReference type="InterPro" id="IPR056884">
    <property type="entry name" value="NPHP3-like_N"/>
</dbReference>
<keyword evidence="8" id="KW-1185">Reference proteome</keyword>
<evidence type="ECO:0000313" key="8">
    <source>
        <dbReference type="Proteomes" id="UP001396898"/>
    </source>
</evidence>
<dbReference type="Pfam" id="PF12796">
    <property type="entry name" value="Ank_2"/>
    <property type="match status" value="1"/>
</dbReference>
<dbReference type="InterPro" id="IPR000845">
    <property type="entry name" value="Nucleoside_phosphorylase_d"/>
</dbReference>
<gene>
    <name evidence="7" type="ORF">PG991_010451</name>
</gene>
<evidence type="ECO:0000259" key="6">
    <source>
        <dbReference type="Pfam" id="PF24883"/>
    </source>
</evidence>
<dbReference type="Pfam" id="PF00023">
    <property type="entry name" value="Ank"/>
    <property type="match status" value="1"/>
</dbReference>
<evidence type="ECO:0000259" key="4">
    <source>
        <dbReference type="Pfam" id="PF01048"/>
    </source>
</evidence>
<dbReference type="Gene3D" id="3.40.50.1580">
    <property type="entry name" value="Nucleoside phosphorylase domain"/>
    <property type="match status" value="1"/>
</dbReference>
<organism evidence="7 8">
    <name type="scientific">Apiospora marii</name>
    <dbReference type="NCBI Taxonomy" id="335849"/>
    <lineage>
        <taxon>Eukaryota</taxon>
        <taxon>Fungi</taxon>
        <taxon>Dikarya</taxon>
        <taxon>Ascomycota</taxon>
        <taxon>Pezizomycotina</taxon>
        <taxon>Sordariomycetes</taxon>
        <taxon>Xylariomycetidae</taxon>
        <taxon>Amphisphaeriales</taxon>
        <taxon>Apiosporaceae</taxon>
        <taxon>Apiospora</taxon>
    </lineage>
</organism>
<dbReference type="InterPro" id="IPR002110">
    <property type="entry name" value="Ankyrin_rpt"/>
</dbReference>
<keyword evidence="1" id="KW-0677">Repeat</keyword>